<evidence type="ECO:0000313" key="6">
    <source>
        <dbReference type="Proteomes" id="UP000321899"/>
    </source>
</evidence>
<reference evidence="5 6" key="1">
    <citation type="submission" date="2019-06" db="EMBL/GenBank/DDBJ databases">
        <title>Desulfobotulus mexicanus sp. nov., a novel sulfate-reducing bacterium isolated from the sediment of an alkaline crater lake in Mexico.</title>
        <authorList>
            <person name="Hirschler-Rea A."/>
        </authorList>
    </citation>
    <scope>NUCLEOTIDE SEQUENCE [LARGE SCALE GENOMIC DNA]</scope>
    <source>
        <strain evidence="5 6">PAR22N</strain>
    </source>
</reference>
<comment type="caution">
    <text evidence="5">The sequence shown here is derived from an EMBL/GenBank/DDBJ whole genome shotgun (WGS) entry which is preliminary data.</text>
</comment>
<evidence type="ECO:0000256" key="3">
    <source>
        <dbReference type="ARBA" id="ARBA00022840"/>
    </source>
</evidence>
<feature type="domain" description="ABC transporter" evidence="4">
    <location>
        <begin position="10"/>
        <end position="245"/>
    </location>
</feature>
<keyword evidence="2" id="KW-0547">Nucleotide-binding</keyword>
<dbReference type="InterPro" id="IPR027417">
    <property type="entry name" value="P-loop_NTPase"/>
</dbReference>
<keyword evidence="1" id="KW-0813">Transport</keyword>
<dbReference type="FunFam" id="3.40.50.300:FF:000134">
    <property type="entry name" value="Iron-enterobactin ABC transporter ATP-binding protein"/>
    <property type="match status" value="1"/>
</dbReference>
<keyword evidence="6" id="KW-1185">Reference proteome</keyword>
<accession>A0A5S5MFV1</accession>
<evidence type="ECO:0000313" key="5">
    <source>
        <dbReference type="EMBL" id="TYT74559.1"/>
    </source>
</evidence>
<dbReference type="CDD" id="cd03235">
    <property type="entry name" value="ABC_Metallic_Cations"/>
    <property type="match status" value="1"/>
</dbReference>
<dbReference type="GO" id="GO:0005524">
    <property type="term" value="F:ATP binding"/>
    <property type="evidence" value="ECO:0007669"/>
    <property type="project" value="UniProtKB-KW"/>
</dbReference>
<organism evidence="5 6">
    <name type="scientific">Desulfobotulus mexicanus</name>
    <dbReference type="NCBI Taxonomy" id="2586642"/>
    <lineage>
        <taxon>Bacteria</taxon>
        <taxon>Pseudomonadati</taxon>
        <taxon>Thermodesulfobacteriota</taxon>
        <taxon>Desulfobacteria</taxon>
        <taxon>Desulfobacterales</taxon>
        <taxon>Desulfobacteraceae</taxon>
        <taxon>Desulfobotulus</taxon>
    </lineage>
</organism>
<sequence length="267" mass="29536">MRGPMNKTPVSFQQVSFCYENGIPVLEDISFDIHARELVAMVGPNGGGKTTLLKLMTGMLTPSSGCVSLFGKNPLTARSRIGYMPQYLHFDPDFPITVREVVLMGRLGRGGLRGFLGWPDKKDRSMVMECLGHVEMDALADRPFSDLSGGQKQRVMIARALACEPELLLLDEPTANVDSQTESRFMALLEDLSKDITVIMVSHDMGFVSALVKSVLCVNKKVVVHPTSELTGTAIQDIYNCSMQMVRHDHRCTEKGHTHVIPDQRSL</sequence>
<protein>
    <submittedName>
        <fullName evidence="5">ABC transporter ATP-binding protein</fullName>
    </submittedName>
</protein>
<dbReference type="Pfam" id="PF00005">
    <property type="entry name" value="ABC_tran"/>
    <property type="match status" value="1"/>
</dbReference>
<evidence type="ECO:0000259" key="4">
    <source>
        <dbReference type="PROSITE" id="PS50893"/>
    </source>
</evidence>
<name>A0A5S5MFV1_9BACT</name>
<dbReference type="Proteomes" id="UP000321899">
    <property type="component" value="Unassembled WGS sequence"/>
</dbReference>
<dbReference type="InterPro" id="IPR017871">
    <property type="entry name" value="ABC_transporter-like_CS"/>
</dbReference>
<dbReference type="PROSITE" id="PS00211">
    <property type="entry name" value="ABC_TRANSPORTER_1"/>
    <property type="match status" value="1"/>
</dbReference>
<evidence type="ECO:0000256" key="2">
    <source>
        <dbReference type="ARBA" id="ARBA00022741"/>
    </source>
</evidence>
<dbReference type="SUPFAM" id="SSF52540">
    <property type="entry name" value="P-loop containing nucleoside triphosphate hydrolases"/>
    <property type="match status" value="1"/>
</dbReference>
<dbReference type="AlphaFoldDB" id="A0A5S5MFV1"/>
<dbReference type="GO" id="GO:0016887">
    <property type="term" value="F:ATP hydrolysis activity"/>
    <property type="evidence" value="ECO:0007669"/>
    <property type="project" value="InterPro"/>
</dbReference>
<dbReference type="InterPro" id="IPR050153">
    <property type="entry name" value="Metal_Ion_Import_ABC"/>
</dbReference>
<dbReference type="InterPro" id="IPR003439">
    <property type="entry name" value="ABC_transporter-like_ATP-bd"/>
</dbReference>
<dbReference type="Gene3D" id="3.40.50.300">
    <property type="entry name" value="P-loop containing nucleotide triphosphate hydrolases"/>
    <property type="match status" value="1"/>
</dbReference>
<dbReference type="PROSITE" id="PS50893">
    <property type="entry name" value="ABC_TRANSPORTER_2"/>
    <property type="match status" value="1"/>
</dbReference>
<proteinExistence type="predicted"/>
<dbReference type="PANTHER" id="PTHR42734">
    <property type="entry name" value="METAL TRANSPORT SYSTEM ATP-BINDING PROTEIN TM_0124-RELATED"/>
    <property type="match status" value="1"/>
</dbReference>
<dbReference type="EMBL" id="VDMB01000010">
    <property type="protein sequence ID" value="TYT74559.1"/>
    <property type="molecule type" value="Genomic_DNA"/>
</dbReference>
<keyword evidence="3 5" id="KW-0067">ATP-binding</keyword>
<dbReference type="OrthoDB" id="9809450at2"/>
<dbReference type="SMART" id="SM00382">
    <property type="entry name" value="AAA"/>
    <property type="match status" value="1"/>
</dbReference>
<evidence type="ECO:0000256" key="1">
    <source>
        <dbReference type="ARBA" id="ARBA00022448"/>
    </source>
</evidence>
<dbReference type="InterPro" id="IPR003593">
    <property type="entry name" value="AAA+_ATPase"/>
</dbReference>
<gene>
    <name evidence="5" type="ORF">FIM25_09315</name>
</gene>